<evidence type="ECO:0000313" key="2">
    <source>
        <dbReference type="EMBL" id="CAB4241082.1"/>
    </source>
</evidence>
<name>A0A6J5TA92_9CAUD</name>
<gene>
    <name evidence="2" type="ORF">UFOVP34_73</name>
    <name evidence="1" type="ORF">UFOVP51_33</name>
</gene>
<reference evidence="2" key="1">
    <citation type="submission" date="2020-05" db="EMBL/GenBank/DDBJ databases">
        <authorList>
            <person name="Chiriac C."/>
            <person name="Salcher M."/>
            <person name="Ghai R."/>
            <person name="Kavagutti S V."/>
        </authorList>
    </citation>
    <scope>NUCLEOTIDE SEQUENCE</scope>
</reference>
<accession>A0A6J5TA92</accession>
<organism evidence="2">
    <name type="scientific">uncultured Caudovirales phage</name>
    <dbReference type="NCBI Taxonomy" id="2100421"/>
    <lineage>
        <taxon>Viruses</taxon>
        <taxon>Duplodnaviria</taxon>
        <taxon>Heunggongvirae</taxon>
        <taxon>Uroviricota</taxon>
        <taxon>Caudoviricetes</taxon>
        <taxon>Peduoviridae</taxon>
        <taxon>Maltschvirus</taxon>
        <taxon>Maltschvirus maltsch</taxon>
    </lineage>
</organism>
<protein>
    <submittedName>
        <fullName evidence="2">Uncharacterized protein</fullName>
    </submittedName>
</protein>
<proteinExistence type="predicted"/>
<dbReference type="EMBL" id="LR796177">
    <property type="protein sequence ID" value="CAB4124129.1"/>
    <property type="molecule type" value="Genomic_DNA"/>
</dbReference>
<evidence type="ECO:0000313" key="1">
    <source>
        <dbReference type="EMBL" id="CAB4124129.1"/>
    </source>
</evidence>
<dbReference type="EMBL" id="LR797816">
    <property type="protein sequence ID" value="CAB4241082.1"/>
    <property type="molecule type" value="Genomic_DNA"/>
</dbReference>
<sequence>MINNIISKDNLKEIAEHVLMLKKRTDKMRESIKCDCRQDAITVSFSDKEIDPWDLYYLICDIEQLNYLISKKK</sequence>